<keyword evidence="3" id="KW-1185">Reference proteome</keyword>
<dbReference type="EMBL" id="JADPRT010000006">
    <property type="protein sequence ID" value="MBF9069795.1"/>
    <property type="molecule type" value="Genomic_DNA"/>
</dbReference>
<evidence type="ECO:0000256" key="1">
    <source>
        <dbReference type="SAM" id="MobiDB-lite"/>
    </source>
</evidence>
<dbReference type="AlphaFoldDB" id="A0A931BAC6"/>
<comment type="caution">
    <text evidence="2">The sequence shown here is derived from an EMBL/GenBank/DDBJ whole genome shotgun (WGS) entry which is preliminary data.</text>
</comment>
<dbReference type="RefSeq" id="WP_196194941.1">
    <property type="nucleotide sequence ID" value="NZ_JADPRT010000006.1"/>
</dbReference>
<evidence type="ECO:0000313" key="2">
    <source>
        <dbReference type="EMBL" id="MBF9069795.1"/>
    </source>
</evidence>
<dbReference type="Proteomes" id="UP000657385">
    <property type="component" value="Unassembled WGS sequence"/>
</dbReference>
<sequence length="82" mass="8609">MGLFTDTRPSPHELTELRLMKAGAPSDWKRTRHKWLLGAGLVVGFWAGSHLSPATPTACTTPSPSASAHHASGTAPPAAVRP</sequence>
<feature type="region of interest" description="Disordered" evidence="1">
    <location>
        <begin position="53"/>
        <end position="82"/>
    </location>
</feature>
<protein>
    <submittedName>
        <fullName evidence="2">Uncharacterized protein</fullName>
    </submittedName>
</protein>
<accession>A0A931BAC6</accession>
<evidence type="ECO:0000313" key="3">
    <source>
        <dbReference type="Proteomes" id="UP000657385"/>
    </source>
</evidence>
<organism evidence="2 3">
    <name type="scientific">Streptacidiphilus fuscans</name>
    <dbReference type="NCBI Taxonomy" id="2789292"/>
    <lineage>
        <taxon>Bacteria</taxon>
        <taxon>Bacillati</taxon>
        <taxon>Actinomycetota</taxon>
        <taxon>Actinomycetes</taxon>
        <taxon>Kitasatosporales</taxon>
        <taxon>Streptomycetaceae</taxon>
        <taxon>Streptacidiphilus</taxon>
    </lineage>
</organism>
<reference evidence="2" key="1">
    <citation type="submission" date="2020-11" db="EMBL/GenBank/DDBJ databases">
        <title>Isolation and identification of active actinomycetes.</title>
        <authorList>
            <person name="Yu B."/>
        </authorList>
    </citation>
    <scope>NUCLEOTIDE SEQUENCE</scope>
    <source>
        <strain evidence="2">NEAU-YB345</strain>
    </source>
</reference>
<name>A0A931BAC6_9ACTN</name>
<gene>
    <name evidence="2" type="ORF">I2501_17370</name>
</gene>
<proteinExistence type="predicted"/>